<name>A0A0Q3IFL8_BRADI</name>
<evidence type="ECO:0000256" key="1">
    <source>
        <dbReference type="ARBA" id="ARBA00008675"/>
    </source>
</evidence>
<reference evidence="6 7" key="1">
    <citation type="journal article" date="2010" name="Nature">
        <title>Genome sequencing and analysis of the model grass Brachypodium distachyon.</title>
        <authorList>
            <consortium name="International Brachypodium Initiative"/>
        </authorList>
    </citation>
    <scope>NUCLEOTIDE SEQUENCE [LARGE SCALE GENOMIC DNA]</scope>
    <source>
        <strain evidence="6 7">Bd21</strain>
    </source>
</reference>
<evidence type="ECO:0000259" key="5">
    <source>
        <dbReference type="PROSITE" id="PS51903"/>
    </source>
</evidence>
<dbReference type="PANTHER" id="PTHR43572">
    <property type="entry name" value="CHAPERONE PROTEIN CLPD, CHLOROPLASTIC"/>
    <property type="match status" value="1"/>
</dbReference>
<protein>
    <recommendedName>
        <fullName evidence="5">Clp R domain-containing protein</fullName>
    </recommendedName>
</protein>
<dbReference type="GeneID" id="100838396"/>
<dbReference type="STRING" id="15368.A0A0Q3IFL8"/>
<dbReference type="InterPro" id="IPR004176">
    <property type="entry name" value="Clp_R_N"/>
</dbReference>
<dbReference type="PROSITE" id="PS51903">
    <property type="entry name" value="CLP_R"/>
    <property type="match status" value="1"/>
</dbReference>
<dbReference type="GO" id="GO:0005634">
    <property type="term" value="C:nucleus"/>
    <property type="evidence" value="ECO:0000318"/>
    <property type="project" value="GO_Central"/>
</dbReference>
<reference evidence="6" key="2">
    <citation type="submission" date="2017-06" db="EMBL/GenBank/DDBJ databases">
        <title>WGS assembly of Brachypodium distachyon.</title>
        <authorList>
            <consortium name="The International Brachypodium Initiative"/>
            <person name="Lucas S."/>
            <person name="Harmon-Smith M."/>
            <person name="Lail K."/>
            <person name="Tice H."/>
            <person name="Grimwood J."/>
            <person name="Bruce D."/>
            <person name="Barry K."/>
            <person name="Shu S."/>
            <person name="Lindquist E."/>
            <person name="Wang M."/>
            <person name="Pitluck S."/>
            <person name="Vogel J.P."/>
            <person name="Garvin D.F."/>
            <person name="Mockler T.C."/>
            <person name="Schmutz J."/>
            <person name="Rokhsar D."/>
            <person name="Bevan M.W."/>
        </authorList>
    </citation>
    <scope>NUCLEOTIDE SEQUENCE</scope>
    <source>
        <strain evidence="6">Bd21</strain>
    </source>
</reference>
<dbReference type="PANTHER" id="PTHR43572:SF44">
    <property type="entry name" value="OS02G0464900 PROTEIN"/>
    <property type="match status" value="1"/>
</dbReference>
<evidence type="ECO:0000313" key="7">
    <source>
        <dbReference type="EnsemblPlants" id="KQJ99403"/>
    </source>
</evidence>
<reference evidence="7" key="3">
    <citation type="submission" date="2018-08" db="UniProtKB">
        <authorList>
            <consortium name="EnsemblPlants"/>
        </authorList>
    </citation>
    <scope>IDENTIFICATION</scope>
    <source>
        <strain evidence="7">cv. Bd21</strain>
    </source>
</reference>
<comment type="similarity">
    <text evidence="1">Belongs to the ClpA/ClpB family.</text>
</comment>
<dbReference type="Pfam" id="PF23569">
    <property type="entry name" value="NBD_SMAX1"/>
    <property type="match status" value="1"/>
</dbReference>
<dbReference type="InterPro" id="IPR036628">
    <property type="entry name" value="Clp_N_dom_sf"/>
</dbReference>
<feature type="region of interest" description="Disordered" evidence="4">
    <location>
        <begin position="654"/>
        <end position="720"/>
    </location>
</feature>
<dbReference type="InterPro" id="IPR058680">
    <property type="entry name" value="NBD_SMAX1-like"/>
</dbReference>
<dbReference type="EMBL" id="CM000882">
    <property type="protein sequence ID" value="KQJ99403.1"/>
    <property type="molecule type" value="Genomic_DNA"/>
</dbReference>
<keyword evidence="2 3" id="KW-0677">Repeat</keyword>
<dbReference type="ExpressionAtlas" id="A0A0Q3IFL8">
    <property type="expression patterns" value="baseline"/>
</dbReference>
<evidence type="ECO:0000256" key="2">
    <source>
        <dbReference type="ARBA" id="ARBA00022737"/>
    </source>
</evidence>
<keyword evidence="8" id="KW-1185">Reference proteome</keyword>
<dbReference type="EnsemblPlants" id="KQJ99403">
    <property type="protein sequence ID" value="KQJ99403"/>
    <property type="gene ID" value="BRADI_3g43110v3"/>
</dbReference>
<dbReference type="Gramene" id="KQJ99403">
    <property type="protein sequence ID" value="KQJ99403"/>
    <property type="gene ID" value="BRADI_3g43110v3"/>
</dbReference>
<dbReference type="RefSeq" id="XP_003572512.1">
    <property type="nucleotide sequence ID" value="XM_003572464.4"/>
</dbReference>
<evidence type="ECO:0000313" key="8">
    <source>
        <dbReference type="Proteomes" id="UP000008810"/>
    </source>
</evidence>
<feature type="domain" description="Clp R" evidence="5">
    <location>
        <begin position="8"/>
        <end position="206"/>
    </location>
</feature>
<dbReference type="GO" id="GO:0044183">
    <property type="term" value="F:protein folding chaperone"/>
    <property type="evidence" value="ECO:0000318"/>
    <property type="project" value="GO_Central"/>
</dbReference>
<evidence type="ECO:0000313" key="6">
    <source>
        <dbReference type="EMBL" id="KQJ99403.1"/>
    </source>
</evidence>
<dbReference type="InterPro" id="IPR051650">
    <property type="entry name" value="SL_signaling_regulator"/>
</dbReference>
<evidence type="ECO:0000256" key="3">
    <source>
        <dbReference type="PROSITE-ProRule" id="PRU01251"/>
    </source>
</evidence>
<dbReference type="Gene3D" id="1.10.1780.10">
    <property type="entry name" value="Clp, N-terminal domain"/>
    <property type="match status" value="1"/>
</dbReference>
<proteinExistence type="inferred from homology"/>
<feature type="compositionally biased region" description="Basic and acidic residues" evidence="4">
    <location>
        <begin position="701"/>
        <end position="720"/>
    </location>
</feature>
<evidence type="ECO:0000256" key="4">
    <source>
        <dbReference type="SAM" id="MobiDB-lite"/>
    </source>
</evidence>
<dbReference type="KEGG" id="bdi:100838396"/>
<feature type="compositionally biased region" description="Acidic residues" evidence="4">
    <location>
        <begin position="680"/>
        <end position="693"/>
    </location>
</feature>
<dbReference type="Proteomes" id="UP000008810">
    <property type="component" value="Chromosome 3"/>
</dbReference>
<sequence length="720" mass="77747">MRAGGYTVHQSLTAEAAAVVKMSLALARRRGHAQVTPLHVAFTLLTGSSSPSSAHHHQQPALSSSYAHGLLRRACVKSHSLQCRALELCFNVALNRLPTTDAGCSPPSSSLSASIIHQFNNPTLSNALVAALKRAQANQRRGCIELQSQLPPPPPTEQQQPLVAIKVELDQLVVSILDDPSVSRVMREAGFSSAAVKSNIEEESASMLAHHHHHHQSASVALIRPHFFNEPHILDFPTNGGFGTPFSNQAPDGVVGSSCKEEDVRAILEAMMRKQGGRRRANPVVVGDTASVAEASVGQLMRRLDRGDVLPDELRGARVLRLHHQPRFMTRADLDASVADLRRRSADATAGVIIYVGDIRWAVDDAGLAEHMAAELARLQGELMAARRGRAWLVAAASYKTYMRCRGSPLEAAWELQPVVVPAGAGNGLALGPRAAPPIPAAPSGMKQGQINRVPEVPVWDHASGEEDDVPALCAECANSYEKEASAVRAKAQDITLALTYFPGWPRADEPQASDKDELLELKMKWSRSCCQMLHLRGHQRPSITTNASPSPWWCASLPNNQNKPRTEPKPSFAELSLSLHAPGAVHGTSNSSNQDVKTTLSLLLPDSSEDLNAKPTGQESRAVVCSGEVDSNRLSWYGVSELPFGYLKREAEGALVPSSGESKRRRHVRGGGLDLNLCADEEENTGDSEEDYPVPSNLTHECESYGEAGHHTSSDESHE</sequence>
<dbReference type="OrthoDB" id="1872342at2759"/>
<dbReference type="FunCoup" id="A0A0Q3IFL8">
    <property type="interactions" value="1189"/>
</dbReference>
<dbReference type="AlphaFoldDB" id="A0A0Q3IFL8"/>
<gene>
    <name evidence="7" type="primary">LOC100838396</name>
    <name evidence="6" type="ORF">BRADI_3g43110v3</name>
</gene>
<organism evidence="6">
    <name type="scientific">Brachypodium distachyon</name>
    <name type="common">Purple false brome</name>
    <name type="synonym">Trachynia distachya</name>
    <dbReference type="NCBI Taxonomy" id="15368"/>
    <lineage>
        <taxon>Eukaryota</taxon>
        <taxon>Viridiplantae</taxon>
        <taxon>Streptophyta</taxon>
        <taxon>Embryophyta</taxon>
        <taxon>Tracheophyta</taxon>
        <taxon>Spermatophyta</taxon>
        <taxon>Magnoliopsida</taxon>
        <taxon>Liliopsida</taxon>
        <taxon>Poales</taxon>
        <taxon>Poaceae</taxon>
        <taxon>BOP clade</taxon>
        <taxon>Pooideae</taxon>
        <taxon>Stipodae</taxon>
        <taxon>Brachypodieae</taxon>
        <taxon>Brachypodium</taxon>
    </lineage>
</organism>
<accession>A0A0Q3IFL8</accession>